<keyword evidence="4 6" id="KW-0802">TPR repeat</keyword>
<dbReference type="InterPro" id="IPR016032">
    <property type="entry name" value="Sig_transdc_resp-reg_C-effctor"/>
</dbReference>
<dbReference type="SUPFAM" id="SSF46894">
    <property type="entry name" value="C-terminal effector domain of the bipartite response regulators"/>
    <property type="match status" value="1"/>
</dbReference>
<gene>
    <name evidence="10" type="ordered locus">Oweho_0066</name>
</gene>
<evidence type="ECO:0000313" key="11">
    <source>
        <dbReference type="Proteomes" id="UP000005631"/>
    </source>
</evidence>
<feature type="coiled-coil region" evidence="7">
    <location>
        <begin position="454"/>
        <end position="534"/>
    </location>
</feature>
<dbReference type="GO" id="GO:0003677">
    <property type="term" value="F:DNA binding"/>
    <property type="evidence" value="ECO:0007669"/>
    <property type="project" value="InterPro"/>
</dbReference>
<evidence type="ECO:0000256" key="3">
    <source>
        <dbReference type="ARBA" id="ARBA00022737"/>
    </source>
</evidence>
<feature type="transmembrane region" description="Helical" evidence="8">
    <location>
        <begin position="421"/>
        <end position="441"/>
    </location>
</feature>
<accession>G8R5U2</accession>
<comment type="similarity">
    <text evidence="5">Belongs to the Rap family.</text>
</comment>
<organism evidence="10 11">
    <name type="scientific">Owenweeksia hongkongensis (strain DSM 17368 / CIP 108786 / JCM 12287 / NRRL B-23963 / UST20020801)</name>
    <dbReference type="NCBI Taxonomy" id="926562"/>
    <lineage>
        <taxon>Bacteria</taxon>
        <taxon>Pseudomonadati</taxon>
        <taxon>Bacteroidota</taxon>
        <taxon>Flavobacteriia</taxon>
        <taxon>Flavobacteriales</taxon>
        <taxon>Owenweeksiaceae</taxon>
        <taxon>Owenweeksia</taxon>
    </lineage>
</organism>
<sequence>MYFKLNHRIIFIFLFSGMSTAFAQADDILAKATTCYVEKQTDCKSVLNEAMRVAKSEMSDSAYLSWIGKNAQNLANKGMFVPAKILAHQRYREFQKGQDSAKIGKALLRLGAYHLYSGELDSSLFYHQKSLEWYTLLQDSIRIGFGYINVGLSFKELGIYPEAFDSYTKALKLYQTLGEEGYEARVYSELASLSAMTGEVDKAISYNKKAADFYNDNEDQHTYAYILTNLANDLIYTLREDTAEALLKTAISIFDEEQDNNLLMNAEAQLGRVKYHQGQYDSAITLFERSNSRAMEGSFLAQQAYNAEFLSTCYSELKNYNKAIEYARKSYEYNQQIGYNEEYGHSLMALYEVYKRDEQPDSAIKYLELYHAVKDSLFGMASANQLNELKVKYETELKEERLNAQQADIDLLKTKSANQRIRTIALGVGIFLVLIIAIMILKSQNTKIEHHRSIAEKKEELHKVEMDRQSAQQEQLLIKLENKKRELTNQALLIAEKNEMLRSFKEQLEEISEKAEENTAMNGLVRKIQRAETKTEDWDKFMHIFEDVHPAFIKIMQTKFGNLTANDIRLSALMRMNFSSKEMANILHISADGLKKARYRLRKKLGLPSDENLQEYIVKL</sequence>
<evidence type="ECO:0000313" key="10">
    <source>
        <dbReference type="EMBL" id="AEV31090.1"/>
    </source>
</evidence>
<dbReference type="InterPro" id="IPR019734">
    <property type="entry name" value="TPR_rpt"/>
</dbReference>
<keyword evidence="8" id="KW-0812">Transmembrane</keyword>
<dbReference type="Gene3D" id="1.25.40.10">
    <property type="entry name" value="Tetratricopeptide repeat domain"/>
    <property type="match status" value="1"/>
</dbReference>
<keyword evidence="11" id="KW-1185">Reference proteome</keyword>
<feature type="coiled-coil region" evidence="7">
    <location>
        <begin position="383"/>
        <end position="410"/>
    </location>
</feature>
<dbReference type="KEGG" id="oho:Oweho_0066"/>
<evidence type="ECO:0000256" key="8">
    <source>
        <dbReference type="SAM" id="Phobius"/>
    </source>
</evidence>
<comment type="subcellular location">
    <subcellularLocation>
        <location evidence="1">Cytoplasm</location>
    </subcellularLocation>
</comment>
<keyword evidence="8" id="KW-0472">Membrane</keyword>
<evidence type="ECO:0000256" key="9">
    <source>
        <dbReference type="SAM" id="SignalP"/>
    </source>
</evidence>
<feature type="repeat" description="TPR" evidence="6">
    <location>
        <begin position="144"/>
        <end position="177"/>
    </location>
</feature>
<dbReference type="InterPro" id="IPR051476">
    <property type="entry name" value="Bac_ResReg_Asp_Phosphatase"/>
</dbReference>
<evidence type="ECO:0000256" key="6">
    <source>
        <dbReference type="PROSITE-ProRule" id="PRU00339"/>
    </source>
</evidence>
<keyword evidence="7" id="KW-0175">Coiled coil</keyword>
<dbReference type="GO" id="GO:0006355">
    <property type="term" value="P:regulation of DNA-templated transcription"/>
    <property type="evidence" value="ECO:0007669"/>
    <property type="project" value="InterPro"/>
</dbReference>
<dbReference type="PANTHER" id="PTHR46630:SF1">
    <property type="entry name" value="TETRATRICOPEPTIDE REPEAT PROTEIN 29"/>
    <property type="match status" value="1"/>
</dbReference>
<dbReference type="AlphaFoldDB" id="G8R5U2"/>
<evidence type="ECO:0000256" key="1">
    <source>
        <dbReference type="ARBA" id="ARBA00004496"/>
    </source>
</evidence>
<dbReference type="SMART" id="SM00028">
    <property type="entry name" value="TPR"/>
    <property type="match status" value="6"/>
</dbReference>
<keyword evidence="9" id="KW-0732">Signal</keyword>
<evidence type="ECO:0000256" key="2">
    <source>
        <dbReference type="ARBA" id="ARBA00022490"/>
    </source>
</evidence>
<evidence type="ECO:0000256" key="7">
    <source>
        <dbReference type="SAM" id="Coils"/>
    </source>
</evidence>
<proteinExistence type="inferred from homology"/>
<reference evidence="10 11" key="1">
    <citation type="journal article" date="2012" name="Stand. Genomic Sci.">
        <title>Genome sequence of the orange-pigmented seawater bacterium Owenweeksia hongkongensis type strain (UST20020801(T)).</title>
        <authorList>
            <person name="Riedel T."/>
            <person name="Held B."/>
            <person name="Nolan M."/>
            <person name="Lucas S."/>
            <person name="Lapidus A."/>
            <person name="Tice H."/>
            <person name="Del Rio T.G."/>
            <person name="Cheng J.F."/>
            <person name="Han C."/>
            <person name="Tapia R."/>
            <person name="Goodwin L.A."/>
            <person name="Pitluck S."/>
            <person name="Liolios K."/>
            <person name="Mavromatis K."/>
            <person name="Pagani I."/>
            <person name="Ivanova N."/>
            <person name="Mikhailova N."/>
            <person name="Pati A."/>
            <person name="Chen A."/>
            <person name="Palaniappan K."/>
            <person name="Rohde M."/>
            <person name="Tindall B.J."/>
            <person name="Detter J.C."/>
            <person name="Goker M."/>
            <person name="Woyke T."/>
            <person name="Bristow J."/>
            <person name="Eisen J.A."/>
            <person name="Markowitz V."/>
            <person name="Hugenholtz P."/>
            <person name="Klenk H.P."/>
            <person name="Kyrpides N.C."/>
        </authorList>
    </citation>
    <scope>NUCLEOTIDE SEQUENCE</scope>
    <source>
        <strain evidence="11">DSM 17368 / JCM 12287 / NRRL B-23963</strain>
    </source>
</reference>
<feature type="chain" id="PRO_5003514353" evidence="9">
    <location>
        <begin position="24"/>
        <end position="620"/>
    </location>
</feature>
<dbReference type="Gene3D" id="1.10.10.10">
    <property type="entry name" value="Winged helix-like DNA-binding domain superfamily/Winged helix DNA-binding domain"/>
    <property type="match status" value="1"/>
</dbReference>
<protein>
    <submittedName>
        <fullName evidence="10">Uncharacterized protein</fullName>
    </submittedName>
</protein>
<dbReference type="PANTHER" id="PTHR46630">
    <property type="entry name" value="TETRATRICOPEPTIDE REPEAT PROTEIN 29"/>
    <property type="match status" value="1"/>
</dbReference>
<keyword evidence="3" id="KW-0677">Repeat</keyword>
<dbReference type="Proteomes" id="UP000005631">
    <property type="component" value="Chromosome"/>
</dbReference>
<evidence type="ECO:0000256" key="4">
    <source>
        <dbReference type="ARBA" id="ARBA00022803"/>
    </source>
</evidence>
<feature type="signal peptide" evidence="9">
    <location>
        <begin position="1"/>
        <end position="23"/>
    </location>
</feature>
<dbReference type="SUPFAM" id="SSF48452">
    <property type="entry name" value="TPR-like"/>
    <property type="match status" value="2"/>
</dbReference>
<keyword evidence="8" id="KW-1133">Transmembrane helix</keyword>
<name>G8R5U2_OWEHD</name>
<dbReference type="OrthoDB" id="1090267at2"/>
<evidence type="ECO:0000256" key="5">
    <source>
        <dbReference type="ARBA" id="ARBA00038253"/>
    </source>
</evidence>
<dbReference type="InterPro" id="IPR011990">
    <property type="entry name" value="TPR-like_helical_dom_sf"/>
</dbReference>
<dbReference type="HOGENOM" id="CLU_029906_0_0_10"/>
<dbReference type="InterPro" id="IPR036388">
    <property type="entry name" value="WH-like_DNA-bd_sf"/>
</dbReference>
<keyword evidence="2" id="KW-0963">Cytoplasm</keyword>
<dbReference type="EMBL" id="CP003156">
    <property type="protein sequence ID" value="AEV31090.1"/>
    <property type="molecule type" value="Genomic_DNA"/>
</dbReference>
<dbReference type="RefSeq" id="WP_014200451.1">
    <property type="nucleotide sequence ID" value="NC_016599.1"/>
</dbReference>
<dbReference type="PROSITE" id="PS50005">
    <property type="entry name" value="TPR"/>
    <property type="match status" value="1"/>
</dbReference>
<dbReference type="eggNOG" id="COG0457">
    <property type="taxonomic scope" value="Bacteria"/>
</dbReference>
<dbReference type="STRING" id="926562.Oweho_0066"/>
<dbReference type="GO" id="GO:0005737">
    <property type="term" value="C:cytoplasm"/>
    <property type="evidence" value="ECO:0007669"/>
    <property type="project" value="UniProtKB-SubCell"/>
</dbReference>